<proteinExistence type="predicted"/>
<dbReference type="Proteomes" id="UP000008493">
    <property type="component" value="Unassembled WGS sequence"/>
</dbReference>
<sequence length="132" mass="15198">MASEFLLPIDRFSGEEIGVDMEFGSIVGHEYNVGSADNEIFWDRGKRFGSGLHIVMDEGVKDLARFEVAFIVFHWEVLLCIWRVLLLHFPRMIVVSKNRLRFHILSSELKIVFLGLFVGVLGFPQLHIPLLR</sequence>
<name>K5VG39_AGABU</name>
<reference evidence="3" key="1">
    <citation type="journal article" date="2012" name="Proc. Natl. Acad. Sci. U.S.A.">
        <title>Genome sequence of the button mushroom Agaricus bisporus reveals mechanisms governing adaptation to a humic-rich ecological niche.</title>
        <authorList>
            <person name="Morin E."/>
            <person name="Kohler A."/>
            <person name="Baker A.R."/>
            <person name="Foulongne-Oriol M."/>
            <person name="Lombard V."/>
            <person name="Nagy L.G."/>
            <person name="Ohm R.A."/>
            <person name="Patyshakuliyeva A."/>
            <person name="Brun A."/>
            <person name="Aerts A.L."/>
            <person name="Bailey A.M."/>
            <person name="Billette C."/>
            <person name="Coutinho P.M."/>
            <person name="Deakin G."/>
            <person name="Doddapaneni H."/>
            <person name="Floudas D."/>
            <person name="Grimwood J."/>
            <person name="Hilden K."/>
            <person name="Kuees U."/>
            <person name="LaButti K.M."/>
            <person name="Lapidus A."/>
            <person name="Lindquist E.A."/>
            <person name="Lucas S.M."/>
            <person name="Murat C."/>
            <person name="Riley R.W."/>
            <person name="Salamov A.A."/>
            <person name="Schmutz J."/>
            <person name="Subramanian V."/>
            <person name="Woesten H.A.B."/>
            <person name="Xu J."/>
            <person name="Eastwood D.C."/>
            <person name="Foster G.D."/>
            <person name="Sonnenberg A.S."/>
            <person name="Cullen D."/>
            <person name="de Vries R.P."/>
            <person name="Lundell T."/>
            <person name="Hibbett D.S."/>
            <person name="Henrissat B."/>
            <person name="Burton K.S."/>
            <person name="Kerrigan R.W."/>
            <person name="Challen M.P."/>
            <person name="Grigoriev I.V."/>
            <person name="Martin F."/>
        </authorList>
    </citation>
    <scope>NUCLEOTIDE SEQUENCE [LARGE SCALE GENOMIC DNA]</scope>
    <source>
        <strain evidence="3">JB137-S8 / ATCC MYA-4627 / FGSC 10392</strain>
    </source>
</reference>
<keyword evidence="1" id="KW-1133">Transmembrane helix</keyword>
<evidence type="ECO:0000256" key="1">
    <source>
        <dbReference type="SAM" id="Phobius"/>
    </source>
</evidence>
<gene>
    <name evidence="2" type="ORF">AGABI1DRAFT_135124</name>
</gene>
<evidence type="ECO:0000313" key="2">
    <source>
        <dbReference type="EMBL" id="EKM73294.1"/>
    </source>
</evidence>
<protein>
    <submittedName>
        <fullName evidence="2">Uncharacterized protein</fullName>
    </submittedName>
</protein>
<dbReference type="RefSeq" id="XP_007336067.1">
    <property type="nucleotide sequence ID" value="XM_007336005.1"/>
</dbReference>
<keyword evidence="1" id="KW-0472">Membrane</keyword>
<evidence type="ECO:0000313" key="3">
    <source>
        <dbReference type="Proteomes" id="UP000008493"/>
    </source>
</evidence>
<dbReference type="EMBL" id="JH973078">
    <property type="protein sequence ID" value="EKM73294.1"/>
    <property type="molecule type" value="Genomic_DNA"/>
</dbReference>
<dbReference type="HOGENOM" id="CLU_1916445_0_0_1"/>
<keyword evidence="1" id="KW-0812">Transmembrane</keyword>
<dbReference type="InParanoid" id="K5VG39"/>
<dbReference type="AlphaFoldDB" id="K5VG39"/>
<dbReference type="GeneID" id="18828476"/>
<accession>K5VG39</accession>
<feature type="transmembrane region" description="Helical" evidence="1">
    <location>
        <begin position="109"/>
        <end position="128"/>
    </location>
</feature>
<feature type="transmembrane region" description="Helical" evidence="1">
    <location>
        <begin position="68"/>
        <end position="89"/>
    </location>
</feature>
<dbReference type="KEGG" id="abp:AGABI1DRAFT135124"/>
<organism evidence="2 3">
    <name type="scientific">Agaricus bisporus var. burnettii (strain JB137-S8 / ATCC MYA-4627 / FGSC 10392)</name>
    <name type="common">White button mushroom</name>
    <dbReference type="NCBI Taxonomy" id="597362"/>
    <lineage>
        <taxon>Eukaryota</taxon>
        <taxon>Fungi</taxon>
        <taxon>Dikarya</taxon>
        <taxon>Basidiomycota</taxon>
        <taxon>Agaricomycotina</taxon>
        <taxon>Agaricomycetes</taxon>
        <taxon>Agaricomycetidae</taxon>
        <taxon>Agaricales</taxon>
        <taxon>Agaricineae</taxon>
        <taxon>Agaricaceae</taxon>
        <taxon>Agaricus</taxon>
    </lineage>
</organism>
<keyword evidence="3" id="KW-1185">Reference proteome</keyword>